<dbReference type="Proteomes" id="UP000522081">
    <property type="component" value="Unassembled WGS sequence"/>
</dbReference>
<evidence type="ECO:0000313" key="2">
    <source>
        <dbReference type="Proteomes" id="UP000522081"/>
    </source>
</evidence>
<gene>
    <name evidence="1" type="ORF">FHS75_002465</name>
</gene>
<name>A0A7Y9XZT8_9SPHN</name>
<dbReference type="EMBL" id="JACBZF010000004">
    <property type="protein sequence ID" value="NYH96133.1"/>
    <property type="molecule type" value="Genomic_DNA"/>
</dbReference>
<protein>
    <submittedName>
        <fullName evidence="1">Uncharacterized protein</fullName>
    </submittedName>
</protein>
<organism evidence="1 2">
    <name type="scientific">Novosphingobium marinum</name>
    <dbReference type="NCBI Taxonomy" id="1514948"/>
    <lineage>
        <taxon>Bacteria</taxon>
        <taxon>Pseudomonadati</taxon>
        <taxon>Pseudomonadota</taxon>
        <taxon>Alphaproteobacteria</taxon>
        <taxon>Sphingomonadales</taxon>
        <taxon>Sphingomonadaceae</taxon>
        <taxon>Novosphingobium</taxon>
    </lineage>
</organism>
<accession>A0A7Y9XZT8</accession>
<reference evidence="1 2" key="1">
    <citation type="submission" date="2020-07" db="EMBL/GenBank/DDBJ databases">
        <title>Genomic Encyclopedia of Type Strains, Phase IV (KMG-IV): sequencing the most valuable type-strain genomes for metagenomic binning, comparative biology and taxonomic classification.</title>
        <authorList>
            <person name="Goeker M."/>
        </authorList>
    </citation>
    <scope>NUCLEOTIDE SEQUENCE [LARGE SCALE GENOMIC DNA]</scope>
    <source>
        <strain evidence="1 2">DSM 29043</strain>
    </source>
</reference>
<comment type="caution">
    <text evidence="1">The sequence shown here is derived from an EMBL/GenBank/DDBJ whole genome shotgun (WGS) entry which is preliminary data.</text>
</comment>
<sequence length="150" mass="16304">MYEFVDRPLARMDYGARFLVFSMRMWVSSLGRKQCPASAVAPGFAKWGMMAGLQAFHRAMLLLNRDGLEQLGFCSLKCNHVSEHEAILLTLACDLGEGRAAHARETLALIVAEDSVEDVLAGIAQTVAAMGTARIAPQRPALAPRDSDRG</sequence>
<proteinExistence type="predicted"/>
<keyword evidence="2" id="KW-1185">Reference proteome</keyword>
<dbReference type="AlphaFoldDB" id="A0A7Y9XZT8"/>
<dbReference type="RefSeq" id="WP_179407975.1">
    <property type="nucleotide sequence ID" value="NZ_BMGF01000004.1"/>
</dbReference>
<evidence type="ECO:0000313" key="1">
    <source>
        <dbReference type="EMBL" id="NYH96133.1"/>
    </source>
</evidence>